<dbReference type="InterPro" id="IPR050482">
    <property type="entry name" value="Sensor_HK_TwoCompSys"/>
</dbReference>
<dbReference type="InterPro" id="IPR036890">
    <property type="entry name" value="HATPase_C_sf"/>
</dbReference>
<dbReference type="PANTHER" id="PTHR24421:SF10">
    <property type="entry name" value="NITRATE_NITRITE SENSOR PROTEIN NARQ"/>
    <property type="match status" value="1"/>
</dbReference>
<reference evidence="13 14" key="1">
    <citation type="submission" date="2016-12" db="EMBL/GenBank/DDBJ databases">
        <title>The draft genome sequence of Actinophytocola sp. 11-183.</title>
        <authorList>
            <person name="Wang W."/>
            <person name="Yuan L."/>
        </authorList>
    </citation>
    <scope>NUCLEOTIDE SEQUENCE [LARGE SCALE GENOMIC DNA]</scope>
    <source>
        <strain evidence="13 14">11-183</strain>
    </source>
</reference>
<dbReference type="PANTHER" id="PTHR24421">
    <property type="entry name" value="NITRATE/NITRITE SENSOR PROTEIN NARX-RELATED"/>
    <property type="match status" value="1"/>
</dbReference>
<dbReference type="InterPro" id="IPR003594">
    <property type="entry name" value="HATPase_dom"/>
</dbReference>
<dbReference type="InterPro" id="IPR011712">
    <property type="entry name" value="Sig_transdc_His_kin_sub3_dim/P"/>
</dbReference>
<evidence type="ECO:0000256" key="1">
    <source>
        <dbReference type="ARBA" id="ARBA00000085"/>
    </source>
</evidence>
<evidence type="ECO:0000256" key="7">
    <source>
        <dbReference type="ARBA" id="ARBA00022840"/>
    </source>
</evidence>
<dbReference type="SUPFAM" id="SSF55874">
    <property type="entry name" value="ATPase domain of HSP90 chaperone/DNA topoisomerase II/histidine kinase"/>
    <property type="match status" value="1"/>
</dbReference>
<keyword evidence="14" id="KW-1185">Reference proteome</keyword>
<evidence type="ECO:0000256" key="3">
    <source>
        <dbReference type="ARBA" id="ARBA00022553"/>
    </source>
</evidence>
<gene>
    <name evidence="13" type="ORF">BU204_21940</name>
</gene>
<evidence type="ECO:0000259" key="11">
    <source>
        <dbReference type="Pfam" id="PF07730"/>
    </source>
</evidence>
<name>A0A1Q8CM50_9PSEU</name>
<feature type="transmembrane region" description="Helical" evidence="9">
    <location>
        <begin position="77"/>
        <end position="110"/>
    </location>
</feature>
<keyword evidence="3" id="KW-0597">Phosphoprotein</keyword>
<dbReference type="GO" id="GO:0000155">
    <property type="term" value="F:phosphorelay sensor kinase activity"/>
    <property type="evidence" value="ECO:0007669"/>
    <property type="project" value="InterPro"/>
</dbReference>
<dbReference type="AlphaFoldDB" id="A0A1Q8CM50"/>
<evidence type="ECO:0000259" key="12">
    <source>
        <dbReference type="Pfam" id="PF23539"/>
    </source>
</evidence>
<evidence type="ECO:0000259" key="10">
    <source>
        <dbReference type="Pfam" id="PF02518"/>
    </source>
</evidence>
<evidence type="ECO:0000256" key="8">
    <source>
        <dbReference type="ARBA" id="ARBA00023012"/>
    </source>
</evidence>
<feature type="domain" description="Histidine kinase/HSP90-like ATPase" evidence="10">
    <location>
        <begin position="309"/>
        <end position="394"/>
    </location>
</feature>
<keyword evidence="9" id="KW-0472">Membrane</keyword>
<keyword evidence="7" id="KW-0067">ATP-binding</keyword>
<keyword evidence="6" id="KW-0418">Kinase</keyword>
<dbReference type="GO" id="GO:0016020">
    <property type="term" value="C:membrane"/>
    <property type="evidence" value="ECO:0007669"/>
    <property type="project" value="InterPro"/>
</dbReference>
<evidence type="ECO:0000313" key="14">
    <source>
        <dbReference type="Proteomes" id="UP000185596"/>
    </source>
</evidence>
<dbReference type="Pfam" id="PF23539">
    <property type="entry name" value="DUF7134"/>
    <property type="match status" value="1"/>
</dbReference>
<accession>A0A1Q8CM50</accession>
<dbReference type="OrthoDB" id="227596at2"/>
<evidence type="ECO:0000256" key="2">
    <source>
        <dbReference type="ARBA" id="ARBA00012438"/>
    </source>
</evidence>
<dbReference type="RefSeq" id="WP_075127605.1">
    <property type="nucleotide sequence ID" value="NZ_MSIE01000041.1"/>
</dbReference>
<dbReference type="Pfam" id="PF07730">
    <property type="entry name" value="HisKA_3"/>
    <property type="match status" value="1"/>
</dbReference>
<dbReference type="Gene3D" id="1.20.5.1930">
    <property type="match status" value="1"/>
</dbReference>
<dbReference type="STRING" id="1912961.BU204_21940"/>
<keyword evidence="5" id="KW-0547">Nucleotide-binding</keyword>
<sequence length="402" mass="42174">MPDQARRAALERLLARRPQLVDGGLAVLAAAVALPATVGGHSAPGVLEPGTGVTGAGWLWFVVVHVPLVWRRRSPDGVFWLVLCLSVASVLSGVTGVFLVSVPLCALYAVARYLPPVRLLPVAVAFVLVVGLGWLRDRPAPATLIGIGSLATAIAVTGILVRQRLAYLDERDRRLRAELDHRAMTTVAAERAQIAREVHDIVAHNLAVMVALTEGAAHTAWNDPRRTVEMVDQASAAGRAALGDMRRLVGLLRDGGAWTGDQAREVDLAPQPGLADLDELVGQVRAAGLRVAFTREGPVGVRGSGLGLAVYRVVQEALTNILKHAGPNARAEVRLRSTAEGLELEVVDDGGDRPAPATSSGGNGLVGIAERAAAYGGTVETGPADQGWRVRVRFTGGPGDPP</sequence>
<feature type="transmembrane region" description="Helical" evidence="9">
    <location>
        <begin position="20"/>
        <end position="38"/>
    </location>
</feature>
<feature type="transmembrane region" description="Helical" evidence="9">
    <location>
        <begin position="142"/>
        <end position="161"/>
    </location>
</feature>
<keyword evidence="8" id="KW-0902">Two-component regulatory system</keyword>
<protein>
    <recommendedName>
        <fullName evidence="2">histidine kinase</fullName>
        <ecNumber evidence="2">2.7.13.3</ecNumber>
    </recommendedName>
</protein>
<dbReference type="EC" id="2.7.13.3" evidence="2"/>
<dbReference type="InterPro" id="IPR055558">
    <property type="entry name" value="DUF7134"/>
</dbReference>
<dbReference type="Gene3D" id="3.30.565.10">
    <property type="entry name" value="Histidine kinase-like ATPase, C-terminal domain"/>
    <property type="match status" value="1"/>
</dbReference>
<dbReference type="Pfam" id="PF02518">
    <property type="entry name" value="HATPase_c"/>
    <property type="match status" value="1"/>
</dbReference>
<dbReference type="GO" id="GO:0046983">
    <property type="term" value="F:protein dimerization activity"/>
    <property type="evidence" value="ECO:0007669"/>
    <property type="project" value="InterPro"/>
</dbReference>
<keyword evidence="9" id="KW-1133">Transmembrane helix</keyword>
<evidence type="ECO:0000256" key="9">
    <source>
        <dbReference type="SAM" id="Phobius"/>
    </source>
</evidence>
<evidence type="ECO:0000313" key="13">
    <source>
        <dbReference type="EMBL" id="OLF15425.1"/>
    </source>
</evidence>
<comment type="catalytic activity">
    <reaction evidence="1">
        <text>ATP + protein L-histidine = ADP + protein N-phospho-L-histidine.</text>
        <dbReference type="EC" id="2.7.13.3"/>
    </reaction>
</comment>
<dbReference type="Proteomes" id="UP000185596">
    <property type="component" value="Unassembled WGS sequence"/>
</dbReference>
<dbReference type="GO" id="GO:0005524">
    <property type="term" value="F:ATP binding"/>
    <property type="evidence" value="ECO:0007669"/>
    <property type="project" value="UniProtKB-KW"/>
</dbReference>
<dbReference type="CDD" id="cd16917">
    <property type="entry name" value="HATPase_UhpB-NarQ-NarX-like"/>
    <property type="match status" value="1"/>
</dbReference>
<feature type="transmembrane region" description="Helical" evidence="9">
    <location>
        <begin position="50"/>
        <end position="70"/>
    </location>
</feature>
<evidence type="ECO:0000256" key="5">
    <source>
        <dbReference type="ARBA" id="ARBA00022741"/>
    </source>
</evidence>
<keyword evidence="4" id="KW-0808">Transferase</keyword>
<organism evidence="13 14">
    <name type="scientific">Actinophytocola xanthii</name>
    <dbReference type="NCBI Taxonomy" id="1912961"/>
    <lineage>
        <taxon>Bacteria</taxon>
        <taxon>Bacillati</taxon>
        <taxon>Actinomycetota</taxon>
        <taxon>Actinomycetes</taxon>
        <taxon>Pseudonocardiales</taxon>
        <taxon>Pseudonocardiaceae</taxon>
    </lineage>
</organism>
<feature type="domain" description="Signal transduction histidine kinase subgroup 3 dimerisation and phosphoacceptor" evidence="11">
    <location>
        <begin position="190"/>
        <end position="255"/>
    </location>
</feature>
<proteinExistence type="predicted"/>
<feature type="domain" description="DUF7134" evidence="12">
    <location>
        <begin position="11"/>
        <end position="144"/>
    </location>
</feature>
<feature type="transmembrane region" description="Helical" evidence="9">
    <location>
        <begin position="116"/>
        <end position="135"/>
    </location>
</feature>
<comment type="caution">
    <text evidence="13">The sequence shown here is derived from an EMBL/GenBank/DDBJ whole genome shotgun (WGS) entry which is preliminary data.</text>
</comment>
<keyword evidence="9" id="KW-0812">Transmembrane</keyword>
<evidence type="ECO:0000256" key="6">
    <source>
        <dbReference type="ARBA" id="ARBA00022777"/>
    </source>
</evidence>
<evidence type="ECO:0000256" key="4">
    <source>
        <dbReference type="ARBA" id="ARBA00022679"/>
    </source>
</evidence>
<dbReference type="EMBL" id="MSIE01000041">
    <property type="protein sequence ID" value="OLF15425.1"/>
    <property type="molecule type" value="Genomic_DNA"/>
</dbReference>